<evidence type="ECO:0000313" key="3">
    <source>
        <dbReference type="EMBL" id="CEG36877.1"/>
    </source>
</evidence>
<dbReference type="SMART" id="SM00367">
    <property type="entry name" value="LRR_CC"/>
    <property type="match status" value="8"/>
</dbReference>
<protein>
    <submittedName>
        <fullName evidence="3">Uncharacterized conserved protein</fullName>
    </submittedName>
</protein>
<evidence type="ECO:0000256" key="1">
    <source>
        <dbReference type="SAM" id="MobiDB-lite"/>
    </source>
</evidence>
<dbReference type="GO" id="GO:0051879">
    <property type="term" value="F:Hsp90 protein binding"/>
    <property type="evidence" value="ECO:0007669"/>
    <property type="project" value="TreeGrafter"/>
</dbReference>
<dbReference type="InterPro" id="IPR032675">
    <property type="entry name" value="LRR_dom_sf"/>
</dbReference>
<dbReference type="InterPro" id="IPR006553">
    <property type="entry name" value="Leu-rich_rpt_Cys-con_subtyp"/>
</dbReference>
<dbReference type="Gene3D" id="3.80.10.10">
    <property type="entry name" value="Ribonuclease Inhibitor"/>
    <property type="match status" value="2"/>
</dbReference>
<dbReference type="EMBL" id="CCYD01000252">
    <property type="protein sequence ID" value="CEG36877.1"/>
    <property type="molecule type" value="Genomic_DNA"/>
</dbReference>
<dbReference type="GO" id="GO:0030544">
    <property type="term" value="F:Hsp70 protein binding"/>
    <property type="evidence" value="ECO:0007669"/>
    <property type="project" value="TreeGrafter"/>
</dbReference>
<dbReference type="InterPro" id="IPR057207">
    <property type="entry name" value="FBXL15_LRR"/>
</dbReference>
<feature type="domain" description="F-box/LRR-repeat protein 15-like leucin rich repeat" evidence="2">
    <location>
        <begin position="290"/>
        <end position="422"/>
    </location>
</feature>
<dbReference type="SUPFAM" id="SSF52047">
    <property type="entry name" value="RNI-like"/>
    <property type="match status" value="1"/>
</dbReference>
<evidence type="ECO:0000259" key="2">
    <source>
        <dbReference type="Pfam" id="PF25372"/>
    </source>
</evidence>
<name>A0A0P1A987_PLAHL</name>
<keyword evidence="4" id="KW-1185">Reference proteome</keyword>
<dbReference type="InterPro" id="IPR001611">
    <property type="entry name" value="Leu-rich_rpt"/>
</dbReference>
<reference evidence="4" key="1">
    <citation type="submission" date="2014-09" db="EMBL/GenBank/DDBJ databases">
        <authorList>
            <person name="Sharma Rahul"/>
            <person name="Thines Marco"/>
        </authorList>
    </citation>
    <scope>NUCLEOTIDE SEQUENCE [LARGE SCALE GENOMIC DNA]</scope>
</reference>
<dbReference type="Pfam" id="PF13516">
    <property type="entry name" value="LRR_6"/>
    <property type="match status" value="1"/>
</dbReference>
<dbReference type="RefSeq" id="XP_024573246.1">
    <property type="nucleotide sequence ID" value="XM_024722140.1"/>
</dbReference>
<dbReference type="Pfam" id="PF10274">
    <property type="entry name" value="ParcG"/>
    <property type="match status" value="1"/>
</dbReference>
<dbReference type="AlphaFoldDB" id="A0A0P1A987"/>
<feature type="region of interest" description="Disordered" evidence="1">
    <location>
        <begin position="551"/>
        <end position="573"/>
    </location>
</feature>
<evidence type="ECO:0000313" key="4">
    <source>
        <dbReference type="Proteomes" id="UP000054928"/>
    </source>
</evidence>
<dbReference type="PANTHER" id="PTHR21207">
    <property type="entry name" value="PARKIN COREGULATED GENE PROTEIN PARK2 COREGULATED"/>
    <property type="match status" value="1"/>
</dbReference>
<proteinExistence type="predicted"/>
<dbReference type="OrthoDB" id="5954824at2759"/>
<dbReference type="Pfam" id="PF25372">
    <property type="entry name" value="DUF7885"/>
    <property type="match status" value="1"/>
</dbReference>
<organism evidence="3 4">
    <name type="scientific">Plasmopara halstedii</name>
    <name type="common">Downy mildew of sunflower</name>
    <dbReference type="NCBI Taxonomy" id="4781"/>
    <lineage>
        <taxon>Eukaryota</taxon>
        <taxon>Sar</taxon>
        <taxon>Stramenopiles</taxon>
        <taxon>Oomycota</taxon>
        <taxon>Peronosporomycetes</taxon>
        <taxon>Peronosporales</taxon>
        <taxon>Peronosporaceae</taxon>
        <taxon>Plasmopara</taxon>
    </lineage>
</organism>
<accession>A0A0P1A987</accession>
<dbReference type="PANTHER" id="PTHR21207:SF2">
    <property type="entry name" value="PARKIN COREGULATED GENE PROTEIN"/>
    <property type="match status" value="1"/>
</dbReference>
<dbReference type="GeneID" id="36399185"/>
<sequence length="803" mass="89390">MEFLPDHLIEIHVCHFVHLKDRWHNLAWVSKRWRRLTIASVHRESHVDLTWCTGQTELKKAVAVLVDRQHSTTESNFMSKVSQLQSVALYGPCVTSPLLSHVVEGLHSKQLRHVDVESKQISDSALEQLCRCVSLQTLALHCIRLTNKSLVAIARACFKLTKVDLSGSLRVQDEGILAIVINCPLLQKINLTMCRRITDRSILALAKHTSLTLDEIILDRCLKISGPAIRCLFKSQRNLRSFSCARCPKVQGADFYSFQPLKTKTSCALSTLDVSGCAGLDDVGVAALVASNRKTLRSLNLSTLHSLNGATFTTIAQCTELQSLNLSLCRTLNNQDLSAIASGCPQLLTLLLSGCIALDDLGIKSLASKALSLQQLSLEFCYNITDEGIAAIISHCQQLRHLNIKACNNLTIASFRTLSRRKLPFETLYIGACANMETTAAYYSIVKHKFPRCHKLGLFSEYPSLYIDTSRPFCVSHPSTKYILTYDKRVSVDNIEGMSGRIPNVSTRIVPKSITLPETGSCFDTTSILTKRPSNDKGDDSAHISAFSLSKSSKPHTTDTFLRKGQGSGGTADLEKSLKAEKLEYLSPRSRHQQPAAFRERPNPPDTSFRRFYERADLPIQIDHGGVRNMVAWKVDITKLDFHHYLPIFFDGLREVEEPYAFLSEQGIKDMLINASNKVLPVVPQLIIPIKSALNTRNARIIVKTLHMLQLMVTCESAAQPSGGPGLIGQALVPYYRQLLPVLNIFIRKNDNIGDAIDYSQRKQLNLGDLIQQTLEILEIHGGDDAFINIKYLIPTYQSVCLG</sequence>
<dbReference type="STRING" id="4781.A0A0P1A987"/>
<dbReference type="InterPro" id="IPR019399">
    <property type="entry name" value="Parkin_co-regulated_protein"/>
</dbReference>
<dbReference type="Proteomes" id="UP000054928">
    <property type="component" value="Unassembled WGS sequence"/>
</dbReference>